<evidence type="ECO:0000259" key="11">
    <source>
        <dbReference type="Pfam" id="PF05193"/>
    </source>
</evidence>
<dbReference type="RefSeq" id="WP_068628600.1">
    <property type="nucleotide sequence ID" value="NZ_LSZQ01000012.1"/>
</dbReference>
<proteinExistence type="inferred from homology"/>
<keyword evidence="5" id="KW-0378">Hydrolase</keyword>
<evidence type="ECO:0000313" key="12">
    <source>
        <dbReference type="EMBL" id="KXU37714.1"/>
    </source>
</evidence>
<dbReference type="InterPro" id="IPR050626">
    <property type="entry name" value="Peptidase_M16"/>
</dbReference>
<evidence type="ECO:0000256" key="1">
    <source>
        <dbReference type="ARBA" id="ARBA00001947"/>
    </source>
</evidence>
<dbReference type="PANTHER" id="PTHR43690">
    <property type="entry name" value="NARDILYSIN"/>
    <property type="match status" value="1"/>
</dbReference>
<dbReference type="GO" id="GO:0006508">
    <property type="term" value="P:proteolysis"/>
    <property type="evidence" value="ECO:0007669"/>
    <property type="project" value="UniProtKB-KW"/>
</dbReference>
<dbReference type="STRING" id="1548207.AXK11_00340"/>
<evidence type="ECO:0000313" key="13">
    <source>
        <dbReference type="Proteomes" id="UP000070058"/>
    </source>
</evidence>
<dbReference type="OrthoDB" id="9811314at2"/>
<dbReference type="Pfam" id="PF00675">
    <property type="entry name" value="Peptidase_M16"/>
    <property type="match status" value="1"/>
</dbReference>
<comment type="cofactor">
    <cofactor evidence="1">
        <name>Zn(2+)</name>
        <dbReference type="ChEBI" id="CHEBI:29105"/>
    </cofactor>
</comment>
<dbReference type="InterPro" id="IPR011249">
    <property type="entry name" value="Metalloenz_LuxS/M16"/>
</dbReference>
<evidence type="ECO:0000256" key="5">
    <source>
        <dbReference type="ARBA" id="ARBA00022801"/>
    </source>
</evidence>
<dbReference type="Pfam" id="PF05193">
    <property type="entry name" value="Peptidase_M16_C"/>
    <property type="match status" value="2"/>
</dbReference>
<dbReference type="SUPFAM" id="SSF63411">
    <property type="entry name" value="LuxS/MPP-like metallohydrolase"/>
    <property type="match status" value="4"/>
</dbReference>
<dbReference type="InterPro" id="IPR001431">
    <property type="entry name" value="Pept_M16_Zn_BS"/>
</dbReference>
<feature type="chain" id="PRO_5007489649" evidence="9">
    <location>
        <begin position="24"/>
        <end position="965"/>
    </location>
</feature>
<keyword evidence="3" id="KW-0645">Protease</keyword>
<dbReference type="Proteomes" id="UP000070058">
    <property type="component" value="Unassembled WGS sequence"/>
</dbReference>
<keyword evidence="7" id="KW-0482">Metalloprotease</keyword>
<comment type="caution">
    <text evidence="12">The sequence shown here is derived from an EMBL/GenBank/DDBJ whole genome shotgun (WGS) entry which is preliminary data.</text>
</comment>
<evidence type="ECO:0000256" key="3">
    <source>
        <dbReference type="ARBA" id="ARBA00022670"/>
    </source>
</evidence>
<dbReference type="EMBL" id="LSZQ01000012">
    <property type="protein sequence ID" value="KXU37714.1"/>
    <property type="molecule type" value="Genomic_DNA"/>
</dbReference>
<organism evidence="12 13">
    <name type="scientific">Cephaloticoccus primus</name>
    <dbReference type="NCBI Taxonomy" id="1548207"/>
    <lineage>
        <taxon>Bacteria</taxon>
        <taxon>Pseudomonadati</taxon>
        <taxon>Verrucomicrobiota</taxon>
        <taxon>Opitutia</taxon>
        <taxon>Opitutales</taxon>
        <taxon>Opitutaceae</taxon>
        <taxon>Cephaloticoccus</taxon>
    </lineage>
</organism>
<dbReference type="GO" id="GO:0004222">
    <property type="term" value="F:metalloendopeptidase activity"/>
    <property type="evidence" value="ECO:0007669"/>
    <property type="project" value="InterPro"/>
</dbReference>
<dbReference type="InterPro" id="IPR007863">
    <property type="entry name" value="Peptidase_M16_C"/>
</dbReference>
<evidence type="ECO:0000256" key="6">
    <source>
        <dbReference type="ARBA" id="ARBA00022833"/>
    </source>
</evidence>
<dbReference type="InterPro" id="IPR011765">
    <property type="entry name" value="Pept_M16_N"/>
</dbReference>
<evidence type="ECO:0000256" key="2">
    <source>
        <dbReference type="ARBA" id="ARBA00007261"/>
    </source>
</evidence>
<accession>A0A139ST73</accession>
<keyword evidence="6" id="KW-0862">Zinc</keyword>
<comment type="similarity">
    <text evidence="2 8">Belongs to the peptidase M16 family.</text>
</comment>
<feature type="domain" description="Peptidase M16 C-terminal" evidence="11">
    <location>
        <begin position="231"/>
        <end position="410"/>
    </location>
</feature>
<gene>
    <name evidence="12" type="ORF">AXK11_00340</name>
</gene>
<keyword evidence="13" id="KW-1185">Reference proteome</keyword>
<feature type="signal peptide" evidence="9">
    <location>
        <begin position="1"/>
        <end position="23"/>
    </location>
</feature>
<feature type="domain" description="Peptidase M16 N-terminal" evidence="10">
    <location>
        <begin position="70"/>
        <end position="191"/>
    </location>
</feature>
<reference evidence="13" key="1">
    <citation type="submission" date="2016-02" db="EMBL/GenBank/DDBJ databases">
        <authorList>
            <person name="Sanders J.G."/>
            <person name="Lin J.Y."/>
            <person name="Wertz J.T."/>
            <person name="Russell J.A."/>
            <person name="Moreau C.S."/>
            <person name="Powell S."/>
        </authorList>
    </citation>
    <scope>NUCLEOTIDE SEQUENCE [LARGE SCALE GENOMIC DNA]</scope>
    <source>
        <strain evidence="13">CAG34</strain>
    </source>
</reference>
<evidence type="ECO:0000256" key="8">
    <source>
        <dbReference type="RuleBase" id="RU004447"/>
    </source>
</evidence>
<feature type="domain" description="Peptidase M16 C-terminal" evidence="11">
    <location>
        <begin position="716"/>
        <end position="893"/>
    </location>
</feature>
<evidence type="ECO:0000259" key="10">
    <source>
        <dbReference type="Pfam" id="PF00675"/>
    </source>
</evidence>
<name>A0A139ST73_9BACT</name>
<dbReference type="AlphaFoldDB" id="A0A139ST73"/>
<dbReference type="GO" id="GO:0046872">
    <property type="term" value="F:metal ion binding"/>
    <property type="evidence" value="ECO:0007669"/>
    <property type="project" value="UniProtKB-KW"/>
</dbReference>
<evidence type="ECO:0000256" key="7">
    <source>
        <dbReference type="ARBA" id="ARBA00023049"/>
    </source>
</evidence>
<dbReference type="PANTHER" id="PTHR43690:SF17">
    <property type="entry name" value="PROTEIN YHJJ"/>
    <property type="match status" value="1"/>
</dbReference>
<protein>
    <submittedName>
        <fullName evidence="12">Peptidase M16</fullName>
    </submittedName>
</protein>
<keyword evidence="4" id="KW-0479">Metal-binding</keyword>
<evidence type="ECO:0000256" key="4">
    <source>
        <dbReference type="ARBA" id="ARBA00022723"/>
    </source>
</evidence>
<dbReference type="Gene3D" id="3.30.830.10">
    <property type="entry name" value="Metalloenzyme, LuxS/M16 peptidase-like"/>
    <property type="match status" value="4"/>
</dbReference>
<sequence length="965" mass="106934">MKSLRPLALVLALAFPFSGFPNSAPPTPPAAPNGSPAPTALALPAAAEPSLKVDPALRTGTLPNGLRYAIYPNKEPQGRASLRLVVQAGSLHETEEQRGLAHFLEHMAFNGSTNYPPGTLVEFFQRMGMSFGGDTNAFTSFDRTQYMLELPRTDEPTLAEGLRVLSDYAGGLLLLDEEIDRERGVILNEKRARDNVGYRIFVAQFGFMLNEARLPQRLPIGLEPVIEQARRDRFVDFWETWYRPERMIVVAVGDFDVAQVEAQIRETFTPLAAKAPARPLPDMGRVPDFQGLRVFYHHEPEAPSTTVSLTWLTPYADEPDSAQKRLAALPRDLALEILNRRFTELARKEGAPFAAGRAYVGDYFHFVTEAELSISTTAEHWSAALGVADKELRRALQFGFRPEELAEVVAEYRSVLEQAVRRAPTRHSSQLSNELAEALHKGEIFAHPEAHLELFSEALSRLTPEDCLAALRETFSGRGHYISVMGNSVIGDPGEPAPDAARAAIRDVYVASQREPVSPPEALHQTEWAYHYWGEPGRVVSDERVADLDLRLIRFANGVRLNLKKTGFEKGVIKVALRVGEGKLCEPAEQYPGIGVVAAGLFNLGGLGAHDPDELRRLLAGHTVSSGFRVELDAFTLAGETTRDDLQLQLQIMAAQLTDVGLRPEALRELHKDINQMYRGFAHTTNGPLATEVARFVMGGDPRFGLPPKEVLLSRTPEEAREWLTEPLAQGPLEVAIVGDFDPEATIAAVAGTLGALPPRRERRALDERKQVRFPEKPFNKNYRIPTEIDKGELRVYWPTTDGIDVQRRRRLALLGAVLNDRLRVKVREEIGGSYSPRAMSQASEVFPGYGSMQAACIVDPAQAGMITDLIVEIGDDLARNGVSADELERARQPVMTSIRESLRSNDYWLHSVLADAQEKPESLDWARTRERDFESITAEELSELARTYLGAARASRVIVLPEAK</sequence>
<keyword evidence="9" id="KW-0732">Signal</keyword>
<dbReference type="PROSITE" id="PS00143">
    <property type="entry name" value="INSULINASE"/>
    <property type="match status" value="1"/>
</dbReference>
<evidence type="ECO:0000256" key="9">
    <source>
        <dbReference type="SAM" id="SignalP"/>
    </source>
</evidence>